<dbReference type="PANTHER" id="PTHR42951">
    <property type="entry name" value="METALLO-BETA-LACTAMASE DOMAIN-CONTAINING"/>
    <property type="match status" value="1"/>
</dbReference>
<dbReference type="PANTHER" id="PTHR42951:SF4">
    <property type="entry name" value="ACYL-COENZYME A THIOESTERASE MBLAC2"/>
    <property type="match status" value="1"/>
</dbReference>
<dbReference type="SUPFAM" id="SSF56281">
    <property type="entry name" value="Metallo-hydrolase/oxidoreductase"/>
    <property type="match status" value="1"/>
</dbReference>
<dbReference type="InterPro" id="IPR001279">
    <property type="entry name" value="Metallo-B-lactamas"/>
</dbReference>
<dbReference type="SMART" id="SM00849">
    <property type="entry name" value="Lactamase_B"/>
    <property type="match status" value="1"/>
</dbReference>
<organism evidence="2 3">
    <name type="scientific">Actinomadura montaniterrae</name>
    <dbReference type="NCBI Taxonomy" id="1803903"/>
    <lineage>
        <taxon>Bacteria</taxon>
        <taxon>Bacillati</taxon>
        <taxon>Actinomycetota</taxon>
        <taxon>Actinomycetes</taxon>
        <taxon>Streptosporangiales</taxon>
        <taxon>Thermomonosporaceae</taxon>
        <taxon>Actinomadura</taxon>
    </lineage>
</organism>
<evidence type="ECO:0000259" key="1">
    <source>
        <dbReference type="SMART" id="SM00849"/>
    </source>
</evidence>
<evidence type="ECO:0000313" key="2">
    <source>
        <dbReference type="EMBL" id="KAB2383681.1"/>
    </source>
</evidence>
<dbReference type="Pfam" id="PF00753">
    <property type="entry name" value="Lactamase_B"/>
    <property type="match status" value="1"/>
</dbReference>
<evidence type="ECO:0000313" key="3">
    <source>
        <dbReference type="Proteomes" id="UP000483004"/>
    </source>
</evidence>
<feature type="domain" description="Metallo-beta-lactamase" evidence="1">
    <location>
        <begin position="28"/>
        <end position="212"/>
    </location>
</feature>
<gene>
    <name evidence="2" type="ORF">F9B16_11550</name>
</gene>
<dbReference type="Gene3D" id="3.60.15.10">
    <property type="entry name" value="Ribonuclease Z/Hydroxyacylglutathione hydrolase-like"/>
    <property type="match status" value="1"/>
</dbReference>
<comment type="caution">
    <text evidence="2">The sequence shown here is derived from an EMBL/GenBank/DDBJ whole genome shotgun (WGS) entry which is preliminary data.</text>
</comment>
<keyword evidence="2" id="KW-0378">Hydrolase</keyword>
<reference evidence="2 3" key="1">
    <citation type="submission" date="2019-09" db="EMBL/GenBank/DDBJ databases">
        <title>Actinomadura physcomitrii sp. nov., a novel actinomycete isolated from moss [Physcomitrium sphaericum (Ludw) Fuernr].</title>
        <authorList>
            <person name="Liu C."/>
            <person name="Zhuang X."/>
        </authorList>
    </citation>
    <scope>NUCLEOTIDE SEQUENCE [LARGE SCALE GENOMIC DNA]</scope>
    <source>
        <strain evidence="2 3">CYP1-1B</strain>
    </source>
</reference>
<dbReference type="EMBL" id="WBMR01000023">
    <property type="protein sequence ID" value="KAB2383681.1"/>
    <property type="molecule type" value="Genomic_DNA"/>
</dbReference>
<accession>A0A6L3W552</accession>
<dbReference type="OrthoDB" id="5240502at2"/>
<name>A0A6L3W552_9ACTN</name>
<protein>
    <submittedName>
        <fullName evidence="2">MBL fold metallo-hydrolase</fullName>
    </submittedName>
</protein>
<keyword evidence="3" id="KW-1185">Reference proteome</keyword>
<dbReference type="GO" id="GO:0016787">
    <property type="term" value="F:hydrolase activity"/>
    <property type="evidence" value="ECO:0007669"/>
    <property type="project" value="UniProtKB-KW"/>
</dbReference>
<proteinExistence type="predicted"/>
<dbReference type="AlphaFoldDB" id="A0A6L3W552"/>
<dbReference type="InterPro" id="IPR036866">
    <property type="entry name" value="RibonucZ/Hydroxyglut_hydro"/>
</dbReference>
<dbReference type="Proteomes" id="UP000483004">
    <property type="component" value="Unassembled WGS sequence"/>
</dbReference>
<dbReference type="InterPro" id="IPR050855">
    <property type="entry name" value="NDM-1-like"/>
</dbReference>
<sequence>MSTVTPAVERVALNGLDDRVSIFRVRDEVDAFAIRTDRFVALIDTLSTPELCTAILRELEPDLRGRPLVVVNTHADWDHVWGNAAVGDRAPIIAHAAAGARLNSPQATAVLQEKATAEQRFAGVRLVEPTVTFTDTLTLQGGDLTLHLLHTPGHTDDHIAVWIPELLLCIAGDAAEDPIPEVTSAHADDLRRLCLSLRRLRGLKPSIVLPSHGETTDPLLLERNLGYFSLLADRVRYLRSAQREPFEAPELGFAECVDIARPVTNGARAFYSMCHRKAVSATLEQASLDHDRSQRRA</sequence>
<dbReference type="RefSeq" id="WP_151540010.1">
    <property type="nucleotide sequence ID" value="NZ_WBMR01000023.1"/>
</dbReference>